<evidence type="ECO:0000256" key="6">
    <source>
        <dbReference type="ARBA" id="ARBA00023014"/>
    </source>
</evidence>
<dbReference type="PANTHER" id="PTHR11601:SF50">
    <property type="entry name" value="CYSTEINE DESULFURASE ISCS 2-RELATED"/>
    <property type="match status" value="1"/>
</dbReference>
<evidence type="ECO:0000256" key="3">
    <source>
        <dbReference type="ARBA" id="ARBA00022723"/>
    </source>
</evidence>
<sequence length="379" mass="41928">MIYFDNSATTKPYPEVLQSFHQVAETYYGNPSSIHRFGSDSERLLNQSKKQAAQLLSIDPEEIIFTSGGTEGNNLAIKGIALQHQNRGKHIITSSIEHPSVLEACKALEGLGFEVTYLPVNEQGIIDISDLEKSIREDTILISVMHVNNELGSIQPIQQIGKIANRYPKLYFHVDYVQGLGKVPLDFHKSKIDLCTMSSHKIHGLKGTGILFVKKNTSLFPLMHGGSQETSYRAGTENLPGIVSMVKALRMTLEYQRSHLSSLKKMHEKIRRSLEEINGVVVNTPENSAPHILNFSMPGFKPEVVIHALGEHGVFISTKSACSSKDADESAILKACGADHERASSALRVSLSYFNTDEEVDTFLSTFRTVIDQLSEVMG</sequence>
<dbReference type="Proteomes" id="UP000030147">
    <property type="component" value="Unassembled WGS sequence"/>
</dbReference>
<comment type="caution">
    <text evidence="8">The sequence shown here is derived from an EMBL/GenBank/DDBJ whole genome shotgun (WGS) entry which is preliminary data.</text>
</comment>
<evidence type="ECO:0000313" key="9">
    <source>
        <dbReference type="Proteomes" id="UP000030147"/>
    </source>
</evidence>
<accession>A0A0A2TDM2</accession>
<dbReference type="InterPro" id="IPR015424">
    <property type="entry name" value="PyrdxlP-dep_Trfase"/>
</dbReference>
<dbReference type="InterPro" id="IPR000192">
    <property type="entry name" value="Aminotrans_V_dom"/>
</dbReference>
<dbReference type="FunFam" id="3.40.640.10:FF:000084">
    <property type="entry name" value="IscS-like cysteine desulfurase"/>
    <property type="match status" value="1"/>
</dbReference>
<dbReference type="EMBL" id="AVBF01000010">
    <property type="protein sequence ID" value="KGP73649.1"/>
    <property type="molecule type" value="Genomic_DNA"/>
</dbReference>
<comment type="similarity">
    <text evidence="2">Belongs to the class-V pyridoxal-phosphate-dependent aminotransferase family. NifS/IscS subfamily.</text>
</comment>
<protein>
    <submittedName>
        <fullName evidence="8">Cysteine desulfurase</fullName>
    </submittedName>
</protein>
<dbReference type="InterPro" id="IPR015421">
    <property type="entry name" value="PyrdxlP-dep_Trfase_major"/>
</dbReference>
<keyword evidence="3" id="KW-0479">Metal-binding</keyword>
<dbReference type="Gene3D" id="3.90.1150.10">
    <property type="entry name" value="Aspartate Aminotransferase, domain 1"/>
    <property type="match status" value="1"/>
</dbReference>
<reference evidence="8 9" key="1">
    <citation type="journal article" date="2015" name="Stand. Genomic Sci.">
        <title>High quality draft genome sequence of the moderately halophilic bacterium Pontibacillus yanchengensis Y32(T) and comparison among Pontibacillus genomes.</title>
        <authorList>
            <person name="Huang J."/>
            <person name="Qiao Z.X."/>
            <person name="Tang J.W."/>
            <person name="Wang G."/>
        </authorList>
    </citation>
    <scope>NUCLEOTIDE SEQUENCE [LARGE SCALE GENOMIC DNA]</scope>
    <source>
        <strain evidence="8 9">Y32</strain>
    </source>
</reference>
<gene>
    <name evidence="8" type="ORF">N782_03225</name>
</gene>
<keyword evidence="9" id="KW-1185">Reference proteome</keyword>
<proteinExistence type="inferred from homology"/>
<dbReference type="GO" id="GO:0046872">
    <property type="term" value="F:metal ion binding"/>
    <property type="evidence" value="ECO:0007669"/>
    <property type="project" value="UniProtKB-KW"/>
</dbReference>
<dbReference type="GO" id="GO:0051536">
    <property type="term" value="F:iron-sulfur cluster binding"/>
    <property type="evidence" value="ECO:0007669"/>
    <property type="project" value="UniProtKB-KW"/>
</dbReference>
<keyword evidence="4" id="KW-0663">Pyridoxal phosphate</keyword>
<evidence type="ECO:0000313" key="8">
    <source>
        <dbReference type="EMBL" id="KGP73649.1"/>
    </source>
</evidence>
<keyword evidence="5" id="KW-0408">Iron</keyword>
<dbReference type="Pfam" id="PF00266">
    <property type="entry name" value="Aminotran_5"/>
    <property type="match status" value="1"/>
</dbReference>
<organism evidence="8 9">
    <name type="scientific">Pontibacillus yanchengensis Y32</name>
    <dbReference type="NCBI Taxonomy" id="1385514"/>
    <lineage>
        <taxon>Bacteria</taxon>
        <taxon>Bacillati</taxon>
        <taxon>Bacillota</taxon>
        <taxon>Bacilli</taxon>
        <taxon>Bacillales</taxon>
        <taxon>Bacillaceae</taxon>
        <taxon>Pontibacillus</taxon>
    </lineage>
</organism>
<comment type="cofactor">
    <cofactor evidence="1">
        <name>pyridoxal 5'-phosphate</name>
        <dbReference type="ChEBI" id="CHEBI:597326"/>
    </cofactor>
</comment>
<dbReference type="PANTHER" id="PTHR11601">
    <property type="entry name" value="CYSTEINE DESULFURYLASE FAMILY MEMBER"/>
    <property type="match status" value="1"/>
</dbReference>
<feature type="domain" description="Aminotransferase class V" evidence="7">
    <location>
        <begin position="2"/>
        <end position="363"/>
    </location>
</feature>
<dbReference type="GO" id="GO:0031071">
    <property type="term" value="F:cysteine desulfurase activity"/>
    <property type="evidence" value="ECO:0007669"/>
    <property type="project" value="UniProtKB-ARBA"/>
</dbReference>
<evidence type="ECO:0000256" key="2">
    <source>
        <dbReference type="ARBA" id="ARBA00006490"/>
    </source>
</evidence>
<dbReference type="SUPFAM" id="SSF53383">
    <property type="entry name" value="PLP-dependent transferases"/>
    <property type="match status" value="1"/>
</dbReference>
<dbReference type="InterPro" id="IPR015422">
    <property type="entry name" value="PyrdxlP-dep_Trfase_small"/>
</dbReference>
<evidence type="ECO:0000259" key="7">
    <source>
        <dbReference type="Pfam" id="PF00266"/>
    </source>
</evidence>
<dbReference type="STRING" id="1385514.N782_03225"/>
<name>A0A0A2TDM2_9BACI</name>
<evidence type="ECO:0000256" key="5">
    <source>
        <dbReference type="ARBA" id="ARBA00023004"/>
    </source>
</evidence>
<dbReference type="RefSeq" id="WP_036817169.1">
    <property type="nucleotide sequence ID" value="NZ_AVBF01000010.1"/>
</dbReference>
<dbReference type="OrthoDB" id="9808002at2"/>
<evidence type="ECO:0000256" key="1">
    <source>
        <dbReference type="ARBA" id="ARBA00001933"/>
    </source>
</evidence>
<evidence type="ECO:0000256" key="4">
    <source>
        <dbReference type="ARBA" id="ARBA00022898"/>
    </source>
</evidence>
<dbReference type="AlphaFoldDB" id="A0A0A2TDM2"/>
<dbReference type="InterPro" id="IPR016454">
    <property type="entry name" value="Cysteine_dSase"/>
</dbReference>
<keyword evidence="6" id="KW-0411">Iron-sulfur</keyword>
<dbReference type="PIRSF" id="PIRSF005572">
    <property type="entry name" value="NifS"/>
    <property type="match status" value="1"/>
</dbReference>
<dbReference type="eggNOG" id="COG1104">
    <property type="taxonomic scope" value="Bacteria"/>
</dbReference>
<dbReference type="Gene3D" id="3.40.640.10">
    <property type="entry name" value="Type I PLP-dependent aspartate aminotransferase-like (Major domain)"/>
    <property type="match status" value="1"/>
</dbReference>